<evidence type="ECO:0000256" key="2">
    <source>
        <dbReference type="ARBA" id="ARBA00008697"/>
    </source>
</evidence>
<dbReference type="EMBL" id="SIRE01000012">
    <property type="protein sequence ID" value="TBL77255.1"/>
    <property type="molecule type" value="Genomic_DNA"/>
</dbReference>
<sequence>MSVLRLLWSNMTHRKMLSLLTILSVAVTVALIVFLLLCSDGVERGAEKGYGPFEVTIGAKGSSSQLALNTYYHIGAPTGNVPFTLLEEVRKDTQVEAAYAMTTGDQLNGFPIVGMEPGYFATRYGTDTKMAQGKLYGQLGEAVIGSYAAKTMGLHIGDRFQGAHGLVKGAADVDDDDEDEPGHEEHDHHHSFSYTVVGILSPLLTSDDRAVFTTLDYAWAVHESQQGDHKEVTAILVKPKTLLGAQAVKTKFGQISNVQAIYTSKAVADVVNVVDQGAQALSVVTAVCIVLAAVSIVLSLIAAVNERKKDVGLLRLIGKSKRFIWMSLIGEGLLLTLIGLLIGLIAGHAGGYASREAVFEFTGLQIESWGWMPGELLLVAGTLLIGIVASIGPALQAYRVDPLQLFRS</sequence>
<name>A0A4Q9DMZ0_9BACL</name>
<evidence type="ECO:0000313" key="15">
    <source>
        <dbReference type="Proteomes" id="UP000293142"/>
    </source>
</evidence>
<feature type="compositionally biased region" description="Acidic residues" evidence="10">
    <location>
        <begin position="172"/>
        <end position="182"/>
    </location>
</feature>
<comment type="similarity">
    <text evidence="2">Belongs to the ABC-4 integral membrane protein family. HrtB subfamily.</text>
</comment>
<comment type="subcellular location">
    <subcellularLocation>
        <location evidence="1">Cell membrane</location>
        <topology evidence="1">Multi-pass membrane protein</topology>
    </subcellularLocation>
</comment>
<keyword evidence="7 11" id="KW-1133">Transmembrane helix</keyword>
<evidence type="ECO:0000259" key="13">
    <source>
        <dbReference type="Pfam" id="PF12704"/>
    </source>
</evidence>
<organism evidence="14 15">
    <name type="scientific">Paenibacillus thalictri</name>
    <dbReference type="NCBI Taxonomy" id="2527873"/>
    <lineage>
        <taxon>Bacteria</taxon>
        <taxon>Bacillati</taxon>
        <taxon>Bacillota</taxon>
        <taxon>Bacilli</taxon>
        <taxon>Bacillales</taxon>
        <taxon>Paenibacillaceae</taxon>
        <taxon>Paenibacillus</taxon>
    </lineage>
</organism>
<keyword evidence="15" id="KW-1185">Reference proteome</keyword>
<gene>
    <name evidence="14" type="ORF">EYB31_17335</name>
</gene>
<dbReference type="RefSeq" id="WP_131014647.1">
    <property type="nucleotide sequence ID" value="NZ_SIRE01000012.1"/>
</dbReference>
<feature type="domain" description="ABC3 transporter permease C-terminal" evidence="12">
    <location>
        <begin position="283"/>
        <end position="400"/>
    </location>
</feature>
<comment type="caution">
    <text evidence="14">The sequence shown here is derived from an EMBL/GenBank/DDBJ whole genome shotgun (WGS) entry which is preliminary data.</text>
</comment>
<evidence type="ECO:0000256" key="8">
    <source>
        <dbReference type="ARBA" id="ARBA00023136"/>
    </source>
</evidence>
<comment type="subunit">
    <text evidence="3">The complex is composed of two ATP-binding proteins (HrtA), two transmembrane proteins (HrtB) and a solute-binding protein.</text>
</comment>
<evidence type="ECO:0000256" key="4">
    <source>
        <dbReference type="ARBA" id="ARBA00016962"/>
    </source>
</evidence>
<feature type="domain" description="MacB-like periplasmic core" evidence="13">
    <location>
        <begin position="18"/>
        <end position="241"/>
    </location>
</feature>
<feature type="region of interest" description="Disordered" evidence="10">
    <location>
        <begin position="170"/>
        <end position="189"/>
    </location>
</feature>
<dbReference type="GO" id="GO:0005886">
    <property type="term" value="C:plasma membrane"/>
    <property type="evidence" value="ECO:0007669"/>
    <property type="project" value="UniProtKB-SubCell"/>
</dbReference>
<evidence type="ECO:0000259" key="12">
    <source>
        <dbReference type="Pfam" id="PF02687"/>
    </source>
</evidence>
<dbReference type="AlphaFoldDB" id="A0A4Q9DMZ0"/>
<evidence type="ECO:0000256" key="7">
    <source>
        <dbReference type="ARBA" id="ARBA00022989"/>
    </source>
</evidence>
<dbReference type="InterPro" id="IPR025857">
    <property type="entry name" value="MacB_PCD"/>
</dbReference>
<dbReference type="PANTHER" id="PTHR43738">
    <property type="entry name" value="ABC TRANSPORTER, MEMBRANE PROTEIN"/>
    <property type="match status" value="1"/>
</dbReference>
<evidence type="ECO:0000256" key="3">
    <source>
        <dbReference type="ARBA" id="ARBA00011131"/>
    </source>
</evidence>
<evidence type="ECO:0000256" key="9">
    <source>
        <dbReference type="ARBA" id="ARBA00024973"/>
    </source>
</evidence>
<keyword evidence="5" id="KW-1003">Cell membrane</keyword>
<accession>A0A4Q9DMZ0</accession>
<dbReference type="InterPro" id="IPR051125">
    <property type="entry name" value="ABC-4/HrtB_transporter"/>
</dbReference>
<dbReference type="OrthoDB" id="9784014at2"/>
<feature type="transmembrane region" description="Helical" evidence="11">
    <location>
        <begin position="323"/>
        <end position="346"/>
    </location>
</feature>
<evidence type="ECO:0000256" key="11">
    <source>
        <dbReference type="SAM" id="Phobius"/>
    </source>
</evidence>
<evidence type="ECO:0000313" key="14">
    <source>
        <dbReference type="EMBL" id="TBL77255.1"/>
    </source>
</evidence>
<reference evidence="14 15" key="1">
    <citation type="submission" date="2019-02" db="EMBL/GenBank/DDBJ databases">
        <title>Paenibacillus sp. nov., isolated from surface-sterilized tissue of Thalictrum simplex L.</title>
        <authorList>
            <person name="Tuo L."/>
        </authorList>
    </citation>
    <scope>NUCLEOTIDE SEQUENCE [LARGE SCALE GENOMIC DNA]</scope>
    <source>
        <strain evidence="14 15">N2SHLJ1</strain>
    </source>
</reference>
<comment type="function">
    <text evidence="9">Part of the ABC transporter complex hrt involved in hemin import. Responsible for the translocation of the substrate across the membrane.</text>
</comment>
<evidence type="ECO:0000256" key="1">
    <source>
        <dbReference type="ARBA" id="ARBA00004651"/>
    </source>
</evidence>
<dbReference type="PANTHER" id="PTHR43738:SF2">
    <property type="entry name" value="ABC TRANSPORTER PERMEASE"/>
    <property type="match status" value="1"/>
</dbReference>
<evidence type="ECO:0000256" key="6">
    <source>
        <dbReference type="ARBA" id="ARBA00022692"/>
    </source>
</evidence>
<evidence type="ECO:0000256" key="5">
    <source>
        <dbReference type="ARBA" id="ARBA00022475"/>
    </source>
</evidence>
<protein>
    <recommendedName>
        <fullName evidence="4">Putative hemin transport system permease protein HrtB</fullName>
    </recommendedName>
</protein>
<evidence type="ECO:0000256" key="10">
    <source>
        <dbReference type="SAM" id="MobiDB-lite"/>
    </source>
</evidence>
<dbReference type="Pfam" id="PF12704">
    <property type="entry name" value="MacB_PCD"/>
    <property type="match status" value="1"/>
</dbReference>
<dbReference type="Proteomes" id="UP000293142">
    <property type="component" value="Unassembled WGS sequence"/>
</dbReference>
<proteinExistence type="inferred from homology"/>
<feature type="transmembrane region" description="Helical" evidence="11">
    <location>
        <begin position="280"/>
        <end position="302"/>
    </location>
</feature>
<feature type="transmembrane region" description="Helical" evidence="11">
    <location>
        <begin position="376"/>
        <end position="398"/>
    </location>
</feature>
<dbReference type="Pfam" id="PF02687">
    <property type="entry name" value="FtsX"/>
    <property type="match status" value="1"/>
</dbReference>
<keyword evidence="6 11" id="KW-0812">Transmembrane</keyword>
<dbReference type="InterPro" id="IPR003838">
    <property type="entry name" value="ABC3_permease_C"/>
</dbReference>
<keyword evidence="8 11" id="KW-0472">Membrane</keyword>